<keyword evidence="3" id="KW-1185">Reference proteome</keyword>
<proteinExistence type="predicted"/>
<organism evidence="2 3">
    <name type="scientific">Hibiscus syriacus</name>
    <name type="common">Rose of Sharon</name>
    <dbReference type="NCBI Taxonomy" id="106335"/>
    <lineage>
        <taxon>Eukaryota</taxon>
        <taxon>Viridiplantae</taxon>
        <taxon>Streptophyta</taxon>
        <taxon>Embryophyta</taxon>
        <taxon>Tracheophyta</taxon>
        <taxon>Spermatophyta</taxon>
        <taxon>Magnoliopsida</taxon>
        <taxon>eudicotyledons</taxon>
        <taxon>Gunneridae</taxon>
        <taxon>Pentapetalae</taxon>
        <taxon>rosids</taxon>
        <taxon>malvids</taxon>
        <taxon>Malvales</taxon>
        <taxon>Malvaceae</taxon>
        <taxon>Malvoideae</taxon>
        <taxon>Hibiscus</taxon>
    </lineage>
</organism>
<reference evidence="2" key="1">
    <citation type="submission" date="2019-09" db="EMBL/GenBank/DDBJ databases">
        <title>Draft genome information of white flower Hibiscus syriacus.</title>
        <authorList>
            <person name="Kim Y.-M."/>
        </authorList>
    </citation>
    <scope>NUCLEOTIDE SEQUENCE [LARGE SCALE GENOMIC DNA]</scope>
    <source>
        <strain evidence="2">YM2019G1</strain>
    </source>
</reference>
<evidence type="ECO:0000313" key="2">
    <source>
        <dbReference type="EMBL" id="KAE8695709.1"/>
    </source>
</evidence>
<evidence type="ECO:0000256" key="1">
    <source>
        <dbReference type="SAM" id="MobiDB-lite"/>
    </source>
</evidence>
<sequence>MILVVPDGLEASTMDPVAFIDTTEPCSDRSRGGSSMSSSHYELSGNADPSNDEFKQKVEQVLLIMNFFFLLQMSSSHYELFWKC</sequence>
<evidence type="ECO:0000313" key="3">
    <source>
        <dbReference type="Proteomes" id="UP000436088"/>
    </source>
</evidence>
<dbReference type="AlphaFoldDB" id="A0A6A2ZWQ5"/>
<gene>
    <name evidence="2" type="ORF">F3Y22_tig00110694pilonHSYRG00396</name>
</gene>
<comment type="caution">
    <text evidence="2">The sequence shown here is derived from an EMBL/GenBank/DDBJ whole genome shotgun (WGS) entry which is preliminary data.</text>
</comment>
<dbReference type="Proteomes" id="UP000436088">
    <property type="component" value="Unassembled WGS sequence"/>
</dbReference>
<name>A0A6A2ZWQ5_HIBSY</name>
<feature type="region of interest" description="Disordered" evidence="1">
    <location>
        <begin position="23"/>
        <end position="51"/>
    </location>
</feature>
<protein>
    <submittedName>
        <fullName evidence="2">Uncharacterized protein</fullName>
    </submittedName>
</protein>
<accession>A0A6A2ZWQ5</accession>
<dbReference type="EMBL" id="VEPZ02001077">
    <property type="protein sequence ID" value="KAE8695709.1"/>
    <property type="molecule type" value="Genomic_DNA"/>
</dbReference>